<dbReference type="EMBL" id="JACIBT010000001">
    <property type="protein sequence ID" value="MBB3667006.1"/>
    <property type="molecule type" value="Genomic_DNA"/>
</dbReference>
<dbReference type="AlphaFoldDB" id="A0A7W5U0I8"/>
<dbReference type="GO" id="GO:0005737">
    <property type="term" value="C:cytoplasm"/>
    <property type="evidence" value="ECO:0007669"/>
    <property type="project" value="TreeGrafter"/>
</dbReference>
<dbReference type="SUPFAM" id="SSF63737">
    <property type="entry name" value="Leukotriene A4 hydrolase N-terminal domain"/>
    <property type="match status" value="1"/>
</dbReference>
<comment type="catalytic activity">
    <reaction evidence="1">
        <text>Release of an N-terminal amino acid, Xaa-|-Yaa- from a peptide, amide or arylamide. Xaa is preferably Ala, but may be most amino acids including Pro (slow action). When a terminal hydrophobic residue is followed by a prolyl residue, the two may be released as an intact Xaa-Pro dipeptide.</text>
        <dbReference type="EC" id="3.4.11.2"/>
    </reaction>
</comment>
<dbReference type="CDD" id="cd09602">
    <property type="entry name" value="M1_APN"/>
    <property type="match status" value="1"/>
</dbReference>
<evidence type="ECO:0000256" key="10">
    <source>
        <dbReference type="ARBA" id="ARBA00022833"/>
    </source>
</evidence>
<dbReference type="SUPFAM" id="SSF55486">
    <property type="entry name" value="Metalloproteases ('zincins'), catalytic domain"/>
    <property type="match status" value="1"/>
</dbReference>
<keyword evidence="7" id="KW-0645">Protease</keyword>
<evidence type="ECO:0000259" key="14">
    <source>
        <dbReference type="Pfam" id="PF01433"/>
    </source>
</evidence>
<dbReference type="GO" id="GO:0006508">
    <property type="term" value="P:proteolysis"/>
    <property type="evidence" value="ECO:0007669"/>
    <property type="project" value="UniProtKB-KW"/>
</dbReference>
<dbReference type="PANTHER" id="PTHR11533">
    <property type="entry name" value="PROTEASE M1 ZINC METALLOPROTEASE"/>
    <property type="match status" value="1"/>
</dbReference>
<protein>
    <recommendedName>
        <fullName evidence="5">Aminopeptidase N</fullName>
        <ecNumber evidence="4">3.4.11.2</ecNumber>
    </recommendedName>
    <alternativeName>
        <fullName evidence="12">Alanine aminopeptidase</fullName>
    </alternativeName>
    <alternativeName>
        <fullName evidence="13">Lysyl aminopeptidase</fullName>
    </alternativeName>
</protein>
<evidence type="ECO:0000256" key="3">
    <source>
        <dbReference type="ARBA" id="ARBA00010136"/>
    </source>
</evidence>
<comment type="similarity">
    <text evidence="3">Belongs to the peptidase M1 family.</text>
</comment>
<feature type="domain" description="Peptidase M1 membrane alanine aminopeptidase" evidence="14">
    <location>
        <begin position="261"/>
        <end position="479"/>
    </location>
</feature>
<dbReference type="GO" id="GO:0070006">
    <property type="term" value="F:metalloaminopeptidase activity"/>
    <property type="evidence" value="ECO:0007669"/>
    <property type="project" value="TreeGrafter"/>
</dbReference>
<dbReference type="Pfam" id="PF01433">
    <property type="entry name" value="Peptidase_M1"/>
    <property type="match status" value="1"/>
</dbReference>
<dbReference type="InterPro" id="IPR012778">
    <property type="entry name" value="Pept_M1_aminopeptidase"/>
</dbReference>
<evidence type="ECO:0000256" key="5">
    <source>
        <dbReference type="ARBA" id="ARBA00015611"/>
    </source>
</evidence>
<dbReference type="InterPro" id="IPR042097">
    <property type="entry name" value="Aminopeptidase_N-like_N_sf"/>
</dbReference>
<evidence type="ECO:0000256" key="4">
    <source>
        <dbReference type="ARBA" id="ARBA00012564"/>
    </source>
</evidence>
<keyword evidence="10" id="KW-0862">Zinc</keyword>
<feature type="domain" description="ERAP1-like C-terminal" evidence="15">
    <location>
        <begin position="566"/>
        <end position="887"/>
    </location>
</feature>
<dbReference type="GO" id="GO:0042277">
    <property type="term" value="F:peptide binding"/>
    <property type="evidence" value="ECO:0007669"/>
    <property type="project" value="TreeGrafter"/>
</dbReference>
<dbReference type="Gene3D" id="2.60.40.1730">
    <property type="entry name" value="tricorn interacting facor f3 domain"/>
    <property type="match status" value="1"/>
</dbReference>
<dbReference type="PANTHER" id="PTHR11533:SF174">
    <property type="entry name" value="PUROMYCIN-SENSITIVE AMINOPEPTIDASE-RELATED"/>
    <property type="match status" value="1"/>
</dbReference>
<evidence type="ECO:0000313" key="18">
    <source>
        <dbReference type="Proteomes" id="UP000547528"/>
    </source>
</evidence>
<dbReference type="FunFam" id="1.10.390.10:FF:000004">
    <property type="entry name" value="Aminopeptidase N"/>
    <property type="match status" value="1"/>
</dbReference>
<dbReference type="InterPro" id="IPR050344">
    <property type="entry name" value="Peptidase_M1_aminopeptidases"/>
</dbReference>
<evidence type="ECO:0000256" key="11">
    <source>
        <dbReference type="ARBA" id="ARBA00023049"/>
    </source>
</evidence>
<dbReference type="InterPro" id="IPR027268">
    <property type="entry name" value="Peptidase_M4/M1_CTD_sf"/>
</dbReference>
<dbReference type="InterPro" id="IPR001930">
    <property type="entry name" value="Peptidase_M1"/>
</dbReference>
<name>A0A7W5U0I8_9MICC</name>
<feature type="domain" description="Aminopeptidase N-like N-terminal" evidence="16">
    <location>
        <begin position="124"/>
        <end position="212"/>
    </location>
</feature>
<dbReference type="EC" id="3.4.11.2" evidence="4"/>
<evidence type="ECO:0000256" key="2">
    <source>
        <dbReference type="ARBA" id="ARBA00001947"/>
    </source>
</evidence>
<keyword evidence="18" id="KW-1185">Reference proteome</keyword>
<dbReference type="GO" id="GO:0043171">
    <property type="term" value="P:peptide catabolic process"/>
    <property type="evidence" value="ECO:0007669"/>
    <property type="project" value="TreeGrafter"/>
</dbReference>
<evidence type="ECO:0000256" key="6">
    <source>
        <dbReference type="ARBA" id="ARBA00022438"/>
    </source>
</evidence>
<dbReference type="NCBIfam" id="TIGR02412">
    <property type="entry name" value="pepN_strep_liv"/>
    <property type="match status" value="1"/>
</dbReference>
<dbReference type="Proteomes" id="UP000547528">
    <property type="component" value="Unassembled WGS sequence"/>
</dbReference>
<reference evidence="17 18" key="1">
    <citation type="submission" date="2020-08" db="EMBL/GenBank/DDBJ databases">
        <title>Sequencing the genomes of 1000 actinobacteria strains.</title>
        <authorList>
            <person name="Klenk H.-P."/>
        </authorList>
    </citation>
    <scope>NUCLEOTIDE SEQUENCE [LARGE SCALE GENOMIC DNA]</scope>
    <source>
        <strain evidence="17 18">DSM 28238</strain>
    </source>
</reference>
<comment type="cofactor">
    <cofactor evidence="2">
        <name>Zn(2+)</name>
        <dbReference type="ChEBI" id="CHEBI:29105"/>
    </cofactor>
</comment>
<dbReference type="Gene3D" id="1.10.390.10">
    <property type="entry name" value="Neutral Protease Domain 2"/>
    <property type="match status" value="1"/>
</dbReference>
<dbReference type="GO" id="GO:0016020">
    <property type="term" value="C:membrane"/>
    <property type="evidence" value="ECO:0007669"/>
    <property type="project" value="TreeGrafter"/>
</dbReference>
<evidence type="ECO:0000256" key="7">
    <source>
        <dbReference type="ARBA" id="ARBA00022670"/>
    </source>
</evidence>
<gene>
    <name evidence="17" type="ORF">FHX47_000599</name>
</gene>
<dbReference type="InterPro" id="IPR045357">
    <property type="entry name" value="Aminopeptidase_N-like_N"/>
</dbReference>
<organism evidence="17 18">
    <name type="scientific">Garicola koreensis</name>
    <dbReference type="NCBI Taxonomy" id="1262554"/>
    <lineage>
        <taxon>Bacteria</taxon>
        <taxon>Bacillati</taxon>
        <taxon>Actinomycetota</taxon>
        <taxon>Actinomycetes</taxon>
        <taxon>Micrococcales</taxon>
        <taxon>Micrococcaceae</taxon>
        <taxon>Garicola</taxon>
    </lineage>
</organism>
<evidence type="ECO:0000256" key="8">
    <source>
        <dbReference type="ARBA" id="ARBA00022723"/>
    </source>
</evidence>
<comment type="caution">
    <text evidence="17">The sequence shown here is derived from an EMBL/GenBank/DDBJ whole genome shotgun (WGS) entry which is preliminary data.</text>
</comment>
<keyword evidence="9 17" id="KW-0378">Hydrolase</keyword>
<keyword evidence="8" id="KW-0479">Metal-binding</keyword>
<evidence type="ECO:0000256" key="13">
    <source>
        <dbReference type="ARBA" id="ARBA00031533"/>
    </source>
</evidence>
<dbReference type="Pfam" id="PF11838">
    <property type="entry name" value="ERAP1_C"/>
    <property type="match status" value="1"/>
</dbReference>
<evidence type="ECO:0000256" key="12">
    <source>
        <dbReference type="ARBA" id="ARBA00029811"/>
    </source>
</evidence>
<keyword evidence="11" id="KW-0482">Metalloprotease</keyword>
<accession>A0A7W5U0I8</accession>
<dbReference type="RefSeq" id="WP_183357380.1">
    <property type="nucleotide sequence ID" value="NZ_BAABKR010000001.1"/>
</dbReference>
<dbReference type="PRINTS" id="PR00756">
    <property type="entry name" value="ALADIPTASE"/>
</dbReference>
<evidence type="ECO:0000256" key="9">
    <source>
        <dbReference type="ARBA" id="ARBA00022801"/>
    </source>
</evidence>
<dbReference type="GO" id="GO:0005615">
    <property type="term" value="C:extracellular space"/>
    <property type="evidence" value="ECO:0007669"/>
    <property type="project" value="TreeGrafter"/>
</dbReference>
<evidence type="ECO:0000256" key="1">
    <source>
        <dbReference type="ARBA" id="ARBA00000098"/>
    </source>
</evidence>
<dbReference type="InterPro" id="IPR024571">
    <property type="entry name" value="ERAP1-like_C_dom"/>
</dbReference>
<dbReference type="GO" id="GO:0008270">
    <property type="term" value="F:zinc ion binding"/>
    <property type="evidence" value="ECO:0007669"/>
    <property type="project" value="InterPro"/>
</dbReference>
<evidence type="ECO:0000259" key="15">
    <source>
        <dbReference type="Pfam" id="PF11838"/>
    </source>
</evidence>
<evidence type="ECO:0000259" key="16">
    <source>
        <dbReference type="Pfam" id="PF17900"/>
    </source>
</evidence>
<proteinExistence type="inferred from homology"/>
<dbReference type="Pfam" id="PF17900">
    <property type="entry name" value="Peptidase_M1_N"/>
    <property type="match status" value="1"/>
</dbReference>
<sequence length="899" mass="97504">MPDLHEENLTREEARARSAAISVSHYQVHADLSDAAGENAATYPVETRIDLTYTPTHDDAGLSDYIFLDYIGASVESLSINGEPRPIDTHVGGARILLSGLSEGQNVVEIRSHSRFSRSGEGMHRFVDPSDGQVYLYTQYEPADCRRVFPVFEQPDIKARFRFAVTGPVTWQLRSNSPEVSRQTVSGHAAGLEGVGLVKVSFAETEPMSTYITTLLAGPYHLVSDQWRGSVPGGEPFSIDLALLCRRSLAEHLDAEELFTVTKQGLDFFHAEFAYPYPWGAGAHGRQKYDQVFVPEYNLGAMENPGLVTFTEAYVFDTAATQAQHETRANTILHEMAHMWFGDLVTMGWWDDLWLKESFADYMGAYGVDSATEFTTGWISFANSRKGWAYVQDQLPTTHPIVADITDLEAADQNFDGITYAKGAAVLKQLAAYAGQDSFRTAAQRYFARHAFGNATLQDFLSELEATTGKDMHTWAQAWLQTAGIPVLAAEIDDAGTLSVRQSGTDPTTGDPVARPHVTRVGLFTLDGTGALTRTASVPVEIPPDAPDGLTEVPGINLPQEEVPRLILPNDEDLTYAKLSLDPASVAAALSCPVGDPLARATVWAALWSMVRDAELTAARFVNAVTTLGLQIPEVSVASTLLRQADAATDRFAPASQRAELEAQLTSRLAEFIAAAEGSDVQRAAARTLASVSRRSPEQLDLIADLLDGNAADNGISGLDVDEELRWAFLQALAAHGRADAQMLDAELNSRTTARSRIAHRLALAARPDRKVKQAAFDQALTGTDAEGVELSNDHLSATVAGFCADPQGLTADFAEAYFESLTGVWEKMTQGQATRVIRGLFPGSQSLSPGQQPQKHPVAVLTRDWLAEHTAAPAALRRILVEEQDHLLRALSAQAGAA</sequence>
<keyword evidence="6 17" id="KW-0031">Aminopeptidase</keyword>
<dbReference type="GO" id="GO:0016285">
    <property type="term" value="F:alanyl aminopeptidase activity"/>
    <property type="evidence" value="ECO:0007669"/>
    <property type="project" value="UniProtKB-EC"/>
</dbReference>
<evidence type="ECO:0000313" key="17">
    <source>
        <dbReference type="EMBL" id="MBB3667006.1"/>
    </source>
</evidence>
<dbReference type="InterPro" id="IPR014782">
    <property type="entry name" value="Peptidase_M1_dom"/>
</dbReference>